<keyword evidence="1" id="KW-0540">Nuclease</keyword>
<organism evidence="1 2">
    <name type="scientific">Roseateles depolymerans</name>
    <dbReference type="NCBI Taxonomy" id="76731"/>
    <lineage>
        <taxon>Bacteria</taxon>
        <taxon>Pseudomonadati</taxon>
        <taxon>Pseudomonadota</taxon>
        <taxon>Betaproteobacteria</taxon>
        <taxon>Burkholderiales</taxon>
        <taxon>Sphaerotilaceae</taxon>
        <taxon>Roseateles</taxon>
    </lineage>
</organism>
<evidence type="ECO:0000313" key="1">
    <source>
        <dbReference type="EMBL" id="PZP36793.1"/>
    </source>
</evidence>
<dbReference type="Proteomes" id="UP000249633">
    <property type="component" value="Unassembled WGS sequence"/>
</dbReference>
<dbReference type="EMBL" id="QFOD01000001">
    <property type="protein sequence ID" value="PZP36793.1"/>
    <property type="molecule type" value="Genomic_DNA"/>
</dbReference>
<dbReference type="GO" id="GO:0004519">
    <property type="term" value="F:endonuclease activity"/>
    <property type="evidence" value="ECO:0007669"/>
    <property type="project" value="UniProtKB-KW"/>
</dbReference>
<comment type="caution">
    <text evidence="1">The sequence shown here is derived from an EMBL/GenBank/DDBJ whole genome shotgun (WGS) entry which is preliminary data.</text>
</comment>
<sequence length="168" mass="17981">MKLAIAVHLDGARAQVAAVEFDAWDSPEAAKTYLTSITPIEPPPARGELDLRALSCVMQLLREHRLAPELIVIDACFVHLDAHEAPGLGQHLFQALGGAIPVIGVSKTGRPGLTAQFEVMREEEAKPLVVTSAGVDIGAAKARLRAMHGRKRVPTLMKLVARLAKSEG</sequence>
<dbReference type="AlphaFoldDB" id="A0A2W5E272"/>
<protein>
    <submittedName>
        <fullName evidence="1">Endonuclease V</fullName>
    </submittedName>
</protein>
<dbReference type="Gene3D" id="3.30.2170.10">
    <property type="entry name" value="archaeoglobus fulgidus dsm 4304 superfamily"/>
    <property type="match status" value="1"/>
</dbReference>
<accession>A0A2W5E272</accession>
<name>A0A2W5E272_9BURK</name>
<reference evidence="1 2" key="1">
    <citation type="submission" date="2017-08" db="EMBL/GenBank/DDBJ databases">
        <title>Infants hospitalized years apart are colonized by the same room-sourced microbial strains.</title>
        <authorList>
            <person name="Brooks B."/>
            <person name="Olm M.R."/>
            <person name="Firek B.A."/>
            <person name="Baker R."/>
            <person name="Thomas B.C."/>
            <person name="Morowitz M.J."/>
            <person name="Banfield J.F."/>
        </authorList>
    </citation>
    <scope>NUCLEOTIDE SEQUENCE [LARGE SCALE GENOMIC DNA]</scope>
    <source>
        <strain evidence="1">S2_012_000_R2_81</strain>
    </source>
</reference>
<keyword evidence="1" id="KW-0255">Endonuclease</keyword>
<evidence type="ECO:0000313" key="2">
    <source>
        <dbReference type="Proteomes" id="UP000249633"/>
    </source>
</evidence>
<proteinExistence type="predicted"/>
<gene>
    <name evidence="1" type="ORF">DI603_02250</name>
</gene>
<keyword evidence="1" id="KW-0378">Hydrolase</keyword>